<dbReference type="EMBL" id="JACHVQ010000001">
    <property type="protein sequence ID" value="MBB2892321.1"/>
    <property type="molecule type" value="Genomic_DNA"/>
</dbReference>
<keyword evidence="4" id="KW-1185">Reference proteome</keyword>
<comment type="caution">
    <text evidence="3">The sequence shown here is derived from an EMBL/GenBank/DDBJ whole genome shotgun (WGS) entry which is preliminary data.</text>
</comment>
<dbReference type="InterPro" id="IPR029058">
    <property type="entry name" value="AB_hydrolase_fold"/>
</dbReference>
<dbReference type="SUPFAM" id="SSF53474">
    <property type="entry name" value="alpha/beta-Hydrolases"/>
    <property type="match status" value="1"/>
</dbReference>
<feature type="chain" id="PRO_5039599816" evidence="2">
    <location>
        <begin position="25"/>
        <end position="278"/>
    </location>
</feature>
<accession>A0A839NC83</accession>
<evidence type="ECO:0000256" key="2">
    <source>
        <dbReference type="SAM" id="SignalP"/>
    </source>
</evidence>
<dbReference type="Gene3D" id="3.40.50.1820">
    <property type="entry name" value="alpha/beta hydrolase"/>
    <property type="match status" value="1"/>
</dbReference>
<gene>
    <name evidence="3" type="ORF">FHU39_002305</name>
</gene>
<feature type="compositionally biased region" description="Polar residues" evidence="1">
    <location>
        <begin position="25"/>
        <end position="39"/>
    </location>
</feature>
<feature type="region of interest" description="Disordered" evidence="1">
    <location>
        <begin position="25"/>
        <end position="49"/>
    </location>
</feature>
<evidence type="ECO:0000256" key="1">
    <source>
        <dbReference type="SAM" id="MobiDB-lite"/>
    </source>
</evidence>
<organism evidence="3 4">
    <name type="scientific">Flexivirga oryzae</name>
    <dbReference type="NCBI Taxonomy" id="1794944"/>
    <lineage>
        <taxon>Bacteria</taxon>
        <taxon>Bacillati</taxon>
        <taxon>Actinomycetota</taxon>
        <taxon>Actinomycetes</taxon>
        <taxon>Micrococcales</taxon>
        <taxon>Dermacoccaceae</taxon>
        <taxon>Flexivirga</taxon>
    </lineage>
</organism>
<sequence>MKVLTYLALGSALVLGACSTASESANTSRPASVAGTSTHPPDAPSPAPTAVGVARCGVDAGVAPRSFTLRVGGAKLPAAAIGTGKDVAVLLHQTDGDGACGWFPVAGMMASHGVRVIAFDLCGYGAAVCPTQAPPPAQQVGAAVDWARAHGARRVTVVGASMGGSVALGTAGTVRPDAVVDLSGPMEWDGVLGSARAAHTLRVPLLGAASKGDPDSDPAALRAAVLASPGTHRFVPAPDGHGVEMLTSYRNSTYVPTALLRTVLRWIEGDFATARRPA</sequence>
<reference evidence="3 4" key="1">
    <citation type="submission" date="2020-08" db="EMBL/GenBank/DDBJ databases">
        <title>Sequencing the genomes of 1000 actinobacteria strains.</title>
        <authorList>
            <person name="Klenk H.-P."/>
        </authorList>
    </citation>
    <scope>NUCLEOTIDE SEQUENCE [LARGE SCALE GENOMIC DNA]</scope>
    <source>
        <strain evidence="3 4">DSM 105369</strain>
    </source>
</reference>
<name>A0A839NC83_9MICO</name>
<dbReference type="PROSITE" id="PS51257">
    <property type="entry name" value="PROKAR_LIPOPROTEIN"/>
    <property type="match status" value="1"/>
</dbReference>
<evidence type="ECO:0000313" key="3">
    <source>
        <dbReference type="EMBL" id="MBB2892321.1"/>
    </source>
</evidence>
<keyword evidence="2" id="KW-0732">Signal</keyword>
<feature type="signal peptide" evidence="2">
    <location>
        <begin position="1"/>
        <end position="24"/>
    </location>
</feature>
<dbReference type="Proteomes" id="UP000559182">
    <property type="component" value="Unassembled WGS sequence"/>
</dbReference>
<proteinExistence type="predicted"/>
<evidence type="ECO:0000313" key="4">
    <source>
        <dbReference type="Proteomes" id="UP000559182"/>
    </source>
</evidence>
<protein>
    <submittedName>
        <fullName evidence="3">Pimeloyl-ACP methyl ester carboxylesterase</fullName>
    </submittedName>
</protein>
<dbReference type="RefSeq" id="WP_221185239.1">
    <property type="nucleotide sequence ID" value="NZ_JACHVQ010000001.1"/>
</dbReference>
<dbReference type="AlphaFoldDB" id="A0A839NC83"/>